<dbReference type="RefSeq" id="XP_005823979.1">
    <property type="nucleotide sequence ID" value="XM_005823922.1"/>
</dbReference>
<proteinExistence type="predicted"/>
<dbReference type="EnsemblProtists" id="EKX36999">
    <property type="protein sequence ID" value="EKX36999"/>
    <property type="gene ID" value="GUITHDRAFT_155089"/>
</dbReference>
<evidence type="ECO:0000313" key="3">
    <source>
        <dbReference type="EMBL" id="EKX36999.1"/>
    </source>
</evidence>
<feature type="signal peptide" evidence="2">
    <location>
        <begin position="1"/>
        <end position="21"/>
    </location>
</feature>
<feature type="region of interest" description="Disordered" evidence="1">
    <location>
        <begin position="113"/>
        <end position="134"/>
    </location>
</feature>
<dbReference type="HOGENOM" id="CLU_954550_0_0_1"/>
<gene>
    <name evidence="3" type="ORF">GUITHDRAFT_155089</name>
</gene>
<evidence type="ECO:0000313" key="4">
    <source>
        <dbReference type="EnsemblProtists" id="EKX36999"/>
    </source>
</evidence>
<reference evidence="3 5" key="1">
    <citation type="journal article" date="2012" name="Nature">
        <title>Algal genomes reveal evolutionary mosaicism and the fate of nucleomorphs.</title>
        <authorList>
            <consortium name="DOE Joint Genome Institute"/>
            <person name="Curtis B.A."/>
            <person name="Tanifuji G."/>
            <person name="Burki F."/>
            <person name="Gruber A."/>
            <person name="Irimia M."/>
            <person name="Maruyama S."/>
            <person name="Arias M.C."/>
            <person name="Ball S.G."/>
            <person name="Gile G.H."/>
            <person name="Hirakawa Y."/>
            <person name="Hopkins J.F."/>
            <person name="Kuo A."/>
            <person name="Rensing S.A."/>
            <person name="Schmutz J."/>
            <person name="Symeonidi A."/>
            <person name="Elias M."/>
            <person name="Eveleigh R.J."/>
            <person name="Herman E.K."/>
            <person name="Klute M.J."/>
            <person name="Nakayama T."/>
            <person name="Obornik M."/>
            <person name="Reyes-Prieto A."/>
            <person name="Armbrust E.V."/>
            <person name="Aves S.J."/>
            <person name="Beiko R.G."/>
            <person name="Coutinho P."/>
            <person name="Dacks J.B."/>
            <person name="Durnford D.G."/>
            <person name="Fast N.M."/>
            <person name="Green B.R."/>
            <person name="Grisdale C.J."/>
            <person name="Hempel F."/>
            <person name="Henrissat B."/>
            <person name="Hoppner M.P."/>
            <person name="Ishida K."/>
            <person name="Kim E."/>
            <person name="Koreny L."/>
            <person name="Kroth P.G."/>
            <person name="Liu Y."/>
            <person name="Malik S.B."/>
            <person name="Maier U.G."/>
            <person name="McRose D."/>
            <person name="Mock T."/>
            <person name="Neilson J.A."/>
            <person name="Onodera N.T."/>
            <person name="Poole A.M."/>
            <person name="Pritham E.J."/>
            <person name="Richards T.A."/>
            <person name="Rocap G."/>
            <person name="Roy S.W."/>
            <person name="Sarai C."/>
            <person name="Schaack S."/>
            <person name="Shirato S."/>
            <person name="Slamovits C.H."/>
            <person name="Spencer D.F."/>
            <person name="Suzuki S."/>
            <person name="Worden A.Z."/>
            <person name="Zauner S."/>
            <person name="Barry K."/>
            <person name="Bell C."/>
            <person name="Bharti A.K."/>
            <person name="Crow J.A."/>
            <person name="Grimwood J."/>
            <person name="Kramer R."/>
            <person name="Lindquist E."/>
            <person name="Lucas S."/>
            <person name="Salamov A."/>
            <person name="McFadden G.I."/>
            <person name="Lane C.E."/>
            <person name="Keeling P.J."/>
            <person name="Gray M.W."/>
            <person name="Grigoriev I.V."/>
            <person name="Archibald J.M."/>
        </authorList>
    </citation>
    <scope>NUCLEOTIDE SEQUENCE</scope>
    <source>
        <strain evidence="3 5">CCMP2712</strain>
    </source>
</reference>
<feature type="compositionally biased region" description="Gly residues" evidence="1">
    <location>
        <begin position="113"/>
        <end position="123"/>
    </location>
</feature>
<dbReference type="PaxDb" id="55529-EKX36999"/>
<reference evidence="5" key="2">
    <citation type="submission" date="2012-11" db="EMBL/GenBank/DDBJ databases">
        <authorList>
            <person name="Kuo A."/>
            <person name="Curtis B.A."/>
            <person name="Tanifuji G."/>
            <person name="Burki F."/>
            <person name="Gruber A."/>
            <person name="Irimia M."/>
            <person name="Maruyama S."/>
            <person name="Arias M.C."/>
            <person name="Ball S.G."/>
            <person name="Gile G.H."/>
            <person name="Hirakawa Y."/>
            <person name="Hopkins J.F."/>
            <person name="Rensing S.A."/>
            <person name="Schmutz J."/>
            <person name="Symeonidi A."/>
            <person name="Elias M."/>
            <person name="Eveleigh R.J."/>
            <person name="Herman E.K."/>
            <person name="Klute M.J."/>
            <person name="Nakayama T."/>
            <person name="Obornik M."/>
            <person name="Reyes-Prieto A."/>
            <person name="Armbrust E.V."/>
            <person name="Aves S.J."/>
            <person name="Beiko R.G."/>
            <person name="Coutinho P."/>
            <person name="Dacks J.B."/>
            <person name="Durnford D.G."/>
            <person name="Fast N.M."/>
            <person name="Green B.R."/>
            <person name="Grisdale C."/>
            <person name="Hempe F."/>
            <person name="Henrissat B."/>
            <person name="Hoppner M.P."/>
            <person name="Ishida K.-I."/>
            <person name="Kim E."/>
            <person name="Koreny L."/>
            <person name="Kroth P.G."/>
            <person name="Liu Y."/>
            <person name="Malik S.-B."/>
            <person name="Maier U.G."/>
            <person name="McRose D."/>
            <person name="Mock T."/>
            <person name="Neilson J.A."/>
            <person name="Onodera N.T."/>
            <person name="Poole A.M."/>
            <person name="Pritham E.J."/>
            <person name="Richards T.A."/>
            <person name="Rocap G."/>
            <person name="Roy S.W."/>
            <person name="Sarai C."/>
            <person name="Schaack S."/>
            <person name="Shirato S."/>
            <person name="Slamovits C.H."/>
            <person name="Spencer D.F."/>
            <person name="Suzuki S."/>
            <person name="Worden A.Z."/>
            <person name="Zauner S."/>
            <person name="Barry K."/>
            <person name="Bell C."/>
            <person name="Bharti A.K."/>
            <person name="Crow J.A."/>
            <person name="Grimwood J."/>
            <person name="Kramer R."/>
            <person name="Lindquist E."/>
            <person name="Lucas S."/>
            <person name="Salamov A."/>
            <person name="McFadden G.I."/>
            <person name="Lane C.E."/>
            <person name="Keeling P.J."/>
            <person name="Gray M.W."/>
            <person name="Grigoriev I.V."/>
            <person name="Archibald J.M."/>
        </authorList>
    </citation>
    <scope>NUCLEOTIDE SEQUENCE</scope>
    <source>
        <strain evidence="5">CCMP2712</strain>
    </source>
</reference>
<dbReference type="AlphaFoldDB" id="L1IM70"/>
<accession>L1IM70</accession>
<dbReference type="KEGG" id="gtt:GUITHDRAFT_155089"/>
<feature type="chain" id="PRO_5008770196" description="SCP domain-containing protein" evidence="2">
    <location>
        <begin position="22"/>
        <end position="292"/>
    </location>
</feature>
<reference evidence="4" key="3">
    <citation type="submission" date="2015-06" db="UniProtKB">
        <authorList>
            <consortium name="EnsemblProtists"/>
        </authorList>
    </citation>
    <scope>IDENTIFICATION</scope>
</reference>
<keyword evidence="5" id="KW-1185">Reference proteome</keyword>
<name>L1IM70_GUITC</name>
<evidence type="ECO:0000256" key="2">
    <source>
        <dbReference type="SAM" id="SignalP"/>
    </source>
</evidence>
<protein>
    <recommendedName>
        <fullName evidence="6">SCP domain-containing protein</fullName>
    </recommendedName>
</protein>
<evidence type="ECO:0000313" key="5">
    <source>
        <dbReference type="Proteomes" id="UP000011087"/>
    </source>
</evidence>
<evidence type="ECO:0000256" key="1">
    <source>
        <dbReference type="SAM" id="MobiDB-lite"/>
    </source>
</evidence>
<sequence>MGVKDVGSIALLLLAVVAVLALVRPRPSKPSVLFFPSSSFHHEHLRKQVQQALRDGRRRQAALEEADRSHVLEHALQGEENSLGAEGLDLADYHEAIHDADRGSLRRRRSLGGIGTYPGGQSTGGSSEFTEENLRTHRPLTGKEEIMASEMRHKMWQVLDGGCKYANTTEELVECVSSAASLDQSDPLDQQALNIAKRQWHALRRPGSEEVSADDKEPSLEDVIAFNSQPEDLDVARRRMRGLQNQLDGIVNHRNFDSEHLTQETNDFWMAHTHNLCCRDFMDTECSSPCRF</sequence>
<organism evidence="3">
    <name type="scientific">Guillardia theta (strain CCMP2712)</name>
    <name type="common">Cryptophyte</name>
    <dbReference type="NCBI Taxonomy" id="905079"/>
    <lineage>
        <taxon>Eukaryota</taxon>
        <taxon>Cryptophyceae</taxon>
        <taxon>Pyrenomonadales</taxon>
        <taxon>Geminigeraceae</taxon>
        <taxon>Guillardia</taxon>
    </lineage>
</organism>
<dbReference type="GeneID" id="17293724"/>
<dbReference type="EMBL" id="JH993065">
    <property type="protein sequence ID" value="EKX36999.1"/>
    <property type="molecule type" value="Genomic_DNA"/>
</dbReference>
<keyword evidence="2" id="KW-0732">Signal</keyword>
<dbReference type="Proteomes" id="UP000011087">
    <property type="component" value="Unassembled WGS sequence"/>
</dbReference>
<evidence type="ECO:0008006" key="6">
    <source>
        <dbReference type="Google" id="ProtNLM"/>
    </source>
</evidence>